<dbReference type="SUPFAM" id="SSF46785">
    <property type="entry name" value="Winged helix' DNA-binding domain"/>
    <property type="match status" value="1"/>
</dbReference>
<dbReference type="GO" id="GO:0003700">
    <property type="term" value="F:DNA-binding transcription factor activity"/>
    <property type="evidence" value="ECO:0007669"/>
    <property type="project" value="InterPro"/>
</dbReference>
<dbReference type="Proteomes" id="UP000658656">
    <property type="component" value="Unassembled WGS sequence"/>
</dbReference>
<dbReference type="GO" id="GO:0032993">
    <property type="term" value="C:protein-DNA complex"/>
    <property type="evidence" value="ECO:0007669"/>
    <property type="project" value="TreeGrafter"/>
</dbReference>
<dbReference type="OrthoDB" id="3176554at2"/>
<evidence type="ECO:0000313" key="6">
    <source>
        <dbReference type="EMBL" id="GHF76767.1"/>
    </source>
</evidence>
<dbReference type="InterPro" id="IPR036390">
    <property type="entry name" value="WH_DNA-bd_sf"/>
</dbReference>
<keyword evidence="4" id="KW-0804">Transcription</keyword>
<dbReference type="AlphaFoldDB" id="A0A8H9J2N5"/>
<name>A0A8H9J2N5_9PSEU</name>
<sequence length="310" mass="33732">MELRQLRYFVAVAQELHFGRAAERLHISGPALSQQIIALERDLGAQLFARDRRSVRLTEAGRSLLADARQILALADGARQRVRAAEVSPLRLGYVSWLPDGVQALVAPAVSLRIDDWVLPSHTQADRVAEGTLDLALAWIGAADAAAKGLTAHLIRAEPLPAVFPGASSAEPVPAARLTVLADADESAWSSWNRFALEFADDTGAKVVRIDDGGVTGEAFYAHVKRINAPVLASPKRHTAATPPGLGHRPVASPNPLWTWSLLHRADDERPGVGHVVESLRAYAHSRKWTVAPLDWWLPADDPHREALQR</sequence>
<evidence type="ECO:0000256" key="4">
    <source>
        <dbReference type="ARBA" id="ARBA00023163"/>
    </source>
</evidence>
<keyword evidence="7" id="KW-1185">Reference proteome</keyword>
<evidence type="ECO:0000256" key="2">
    <source>
        <dbReference type="ARBA" id="ARBA00023015"/>
    </source>
</evidence>
<dbReference type="GO" id="GO:0003677">
    <property type="term" value="F:DNA binding"/>
    <property type="evidence" value="ECO:0007669"/>
    <property type="project" value="UniProtKB-KW"/>
</dbReference>
<keyword evidence="3" id="KW-0238">DNA-binding</keyword>
<evidence type="ECO:0000256" key="3">
    <source>
        <dbReference type="ARBA" id="ARBA00023125"/>
    </source>
</evidence>
<dbReference type="Gene3D" id="1.10.10.10">
    <property type="entry name" value="Winged helix-like DNA-binding domain superfamily/Winged helix DNA-binding domain"/>
    <property type="match status" value="1"/>
</dbReference>
<gene>
    <name evidence="6" type="ORF">GCM10017566_58650</name>
</gene>
<proteinExistence type="inferred from homology"/>
<evidence type="ECO:0000259" key="5">
    <source>
        <dbReference type="PROSITE" id="PS50931"/>
    </source>
</evidence>
<reference evidence="6" key="1">
    <citation type="journal article" date="2014" name="Int. J. Syst. Evol. Microbiol.">
        <title>Complete genome sequence of Corynebacterium casei LMG S-19264T (=DSM 44701T), isolated from a smear-ripened cheese.</title>
        <authorList>
            <consortium name="US DOE Joint Genome Institute (JGI-PGF)"/>
            <person name="Walter F."/>
            <person name="Albersmeier A."/>
            <person name="Kalinowski J."/>
            <person name="Ruckert C."/>
        </authorList>
    </citation>
    <scope>NUCLEOTIDE SEQUENCE</scope>
    <source>
        <strain evidence="6">CGMCC 4.7679</strain>
    </source>
</reference>
<keyword evidence="2" id="KW-0805">Transcription regulation</keyword>
<evidence type="ECO:0000256" key="1">
    <source>
        <dbReference type="ARBA" id="ARBA00009437"/>
    </source>
</evidence>
<dbReference type="PANTHER" id="PTHR30346:SF0">
    <property type="entry name" value="HCA OPERON TRANSCRIPTIONAL ACTIVATOR HCAR"/>
    <property type="match status" value="1"/>
</dbReference>
<dbReference type="PROSITE" id="PS50931">
    <property type="entry name" value="HTH_LYSR"/>
    <property type="match status" value="1"/>
</dbReference>
<dbReference type="InterPro" id="IPR000847">
    <property type="entry name" value="LysR_HTH_N"/>
</dbReference>
<comment type="caution">
    <text evidence="6">The sequence shown here is derived from an EMBL/GenBank/DDBJ whole genome shotgun (WGS) entry which is preliminary data.</text>
</comment>
<dbReference type="RefSeq" id="WP_145936798.1">
    <property type="nucleotide sequence ID" value="NZ_BNAV01000011.1"/>
</dbReference>
<dbReference type="InterPro" id="IPR036388">
    <property type="entry name" value="WH-like_DNA-bd_sf"/>
</dbReference>
<comment type="similarity">
    <text evidence="1">Belongs to the LysR transcriptional regulatory family.</text>
</comment>
<organism evidence="6 7">
    <name type="scientific">Amycolatopsis bartoniae</name>
    <dbReference type="NCBI Taxonomy" id="941986"/>
    <lineage>
        <taxon>Bacteria</taxon>
        <taxon>Bacillati</taxon>
        <taxon>Actinomycetota</taxon>
        <taxon>Actinomycetes</taxon>
        <taxon>Pseudonocardiales</taxon>
        <taxon>Pseudonocardiaceae</taxon>
        <taxon>Amycolatopsis</taxon>
    </lineage>
</organism>
<accession>A0A8H9J2N5</accession>
<dbReference type="FunFam" id="1.10.10.10:FF:000001">
    <property type="entry name" value="LysR family transcriptional regulator"/>
    <property type="match status" value="1"/>
</dbReference>
<dbReference type="EMBL" id="BNAV01000011">
    <property type="protein sequence ID" value="GHF76767.1"/>
    <property type="molecule type" value="Genomic_DNA"/>
</dbReference>
<protein>
    <submittedName>
        <fullName evidence="6">LysR family transcriptional regulator</fullName>
    </submittedName>
</protein>
<reference evidence="6" key="2">
    <citation type="submission" date="2020-09" db="EMBL/GenBank/DDBJ databases">
        <authorList>
            <person name="Sun Q."/>
            <person name="Zhou Y."/>
        </authorList>
    </citation>
    <scope>NUCLEOTIDE SEQUENCE</scope>
    <source>
        <strain evidence="6">CGMCC 4.7679</strain>
    </source>
</reference>
<dbReference type="PRINTS" id="PR00039">
    <property type="entry name" value="HTHLYSR"/>
</dbReference>
<dbReference type="Pfam" id="PF00126">
    <property type="entry name" value="HTH_1"/>
    <property type="match status" value="1"/>
</dbReference>
<dbReference type="PANTHER" id="PTHR30346">
    <property type="entry name" value="TRANSCRIPTIONAL DUAL REGULATOR HCAR-RELATED"/>
    <property type="match status" value="1"/>
</dbReference>
<evidence type="ECO:0000313" key="7">
    <source>
        <dbReference type="Proteomes" id="UP000658656"/>
    </source>
</evidence>
<feature type="domain" description="HTH lysR-type" evidence="5">
    <location>
        <begin position="1"/>
        <end position="58"/>
    </location>
</feature>